<dbReference type="AlphaFoldDB" id="A0A6A6JEQ9"/>
<evidence type="ECO:0000256" key="1">
    <source>
        <dbReference type="SAM" id="Phobius"/>
    </source>
</evidence>
<evidence type="ECO:0000313" key="3">
    <source>
        <dbReference type="Proteomes" id="UP000800097"/>
    </source>
</evidence>
<accession>A0A6A6JEQ9</accession>
<name>A0A6A6JEQ9_WESOR</name>
<organism evidence="2 3">
    <name type="scientific">Westerdykella ornata</name>
    <dbReference type="NCBI Taxonomy" id="318751"/>
    <lineage>
        <taxon>Eukaryota</taxon>
        <taxon>Fungi</taxon>
        <taxon>Dikarya</taxon>
        <taxon>Ascomycota</taxon>
        <taxon>Pezizomycotina</taxon>
        <taxon>Dothideomycetes</taxon>
        <taxon>Pleosporomycetidae</taxon>
        <taxon>Pleosporales</taxon>
        <taxon>Sporormiaceae</taxon>
        <taxon>Westerdykella</taxon>
    </lineage>
</organism>
<feature type="transmembrane region" description="Helical" evidence="1">
    <location>
        <begin position="61"/>
        <end position="80"/>
    </location>
</feature>
<keyword evidence="1" id="KW-1133">Transmembrane helix</keyword>
<keyword evidence="1" id="KW-0812">Transmembrane</keyword>
<dbReference type="RefSeq" id="XP_033652007.1">
    <property type="nucleotide sequence ID" value="XM_033792870.1"/>
</dbReference>
<keyword evidence="1" id="KW-0472">Membrane</keyword>
<proteinExistence type="predicted"/>
<dbReference type="GeneID" id="54546045"/>
<sequence length="102" mass="11101">MPNSTHAKPLSGICLDICHKLLMSPSYPVPISLIISKPRFSLLSSLSTLHPSASFSRLPPLLFLFTAYSLIGQVVVLLLGHRVLGPEATHFMYLTLAAIAFL</sequence>
<evidence type="ECO:0000313" key="2">
    <source>
        <dbReference type="EMBL" id="KAF2274468.1"/>
    </source>
</evidence>
<dbReference type="Proteomes" id="UP000800097">
    <property type="component" value="Unassembled WGS sequence"/>
</dbReference>
<protein>
    <submittedName>
        <fullName evidence="2">Uncharacterized protein</fullName>
    </submittedName>
</protein>
<dbReference type="EMBL" id="ML986502">
    <property type="protein sequence ID" value="KAF2274468.1"/>
    <property type="molecule type" value="Genomic_DNA"/>
</dbReference>
<keyword evidence="3" id="KW-1185">Reference proteome</keyword>
<gene>
    <name evidence="2" type="ORF">EI97DRAFT_100211</name>
</gene>
<reference evidence="2" key="1">
    <citation type="journal article" date="2020" name="Stud. Mycol.">
        <title>101 Dothideomycetes genomes: a test case for predicting lifestyles and emergence of pathogens.</title>
        <authorList>
            <person name="Haridas S."/>
            <person name="Albert R."/>
            <person name="Binder M."/>
            <person name="Bloem J."/>
            <person name="Labutti K."/>
            <person name="Salamov A."/>
            <person name="Andreopoulos B."/>
            <person name="Baker S."/>
            <person name="Barry K."/>
            <person name="Bills G."/>
            <person name="Bluhm B."/>
            <person name="Cannon C."/>
            <person name="Castanera R."/>
            <person name="Culley D."/>
            <person name="Daum C."/>
            <person name="Ezra D."/>
            <person name="Gonzalez J."/>
            <person name="Henrissat B."/>
            <person name="Kuo A."/>
            <person name="Liang C."/>
            <person name="Lipzen A."/>
            <person name="Lutzoni F."/>
            <person name="Magnuson J."/>
            <person name="Mondo S."/>
            <person name="Nolan M."/>
            <person name="Ohm R."/>
            <person name="Pangilinan J."/>
            <person name="Park H.-J."/>
            <person name="Ramirez L."/>
            <person name="Alfaro M."/>
            <person name="Sun H."/>
            <person name="Tritt A."/>
            <person name="Yoshinaga Y."/>
            <person name="Zwiers L.-H."/>
            <person name="Turgeon B."/>
            <person name="Goodwin S."/>
            <person name="Spatafora J."/>
            <person name="Crous P."/>
            <person name="Grigoriev I."/>
        </authorList>
    </citation>
    <scope>NUCLEOTIDE SEQUENCE</scope>
    <source>
        <strain evidence="2">CBS 379.55</strain>
    </source>
</reference>